<feature type="DNA-binding region" description="H-T-H motif" evidence="2">
    <location>
        <begin position="33"/>
        <end position="52"/>
    </location>
</feature>
<evidence type="ECO:0000256" key="2">
    <source>
        <dbReference type="PROSITE-ProRule" id="PRU00335"/>
    </source>
</evidence>
<feature type="domain" description="HTH tetR-type" evidence="3">
    <location>
        <begin position="10"/>
        <end position="70"/>
    </location>
</feature>
<dbReference type="PANTHER" id="PTHR43479:SF11">
    <property type="entry name" value="ACREF_ENVCD OPERON REPRESSOR-RELATED"/>
    <property type="match status" value="1"/>
</dbReference>
<dbReference type="InterPro" id="IPR050624">
    <property type="entry name" value="HTH-type_Tx_Regulator"/>
</dbReference>
<organism evidence="4 5">
    <name type="scientific">Cryptosporangium japonicum</name>
    <dbReference type="NCBI Taxonomy" id="80872"/>
    <lineage>
        <taxon>Bacteria</taxon>
        <taxon>Bacillati</taxon>
        <taxon>Actinomycetota</taxon>
        <taxon>Actinomycetes</taxon>
        <taxon>Cryptosporangiales</taxon>
        <taxon>Cryptosporangiaceae</taxon>
        <taxon>Cryptosporangium</taxon>
    </lineage>
</organism>
<dbReference type="SUPFAM" id="SSF46689">
    <property type="entry name" value="Homeodomain-like"/>
    <property type="match status" value="1"/>
</dbReference>
<sequence>MIDNTDPRAVRTREKLLAAFRDAVRTQDPAQMTVAALTRTAGVNRTSFYTHFASPEDLAVHALSELFDLVGNADIVLRADGSVTGVQASRRALTDIVGFVAERRASYVNLLGPGAAPTVKKAITDAYVRRTIEALERNENRPPDVDPVVTAHFLAGGVLGVLGGWLAAEEPERSPDALVEALIRCLPAWIVAG</sequence>
<name>A0ABN0UJR7_9ACTN</name>
<dbReference type="PROSITE" id="PS50977">
    <property type="entry name" value="HTH_TETR_2"/>
    <property type="match status" value="1"/>
</dbReference>
<evidence type="ECO:0000313" key="5">
    <source>
        <dbReference type="Proteomes" id="UP001500967"/>
    </source>
</evidence>
<evidence type="ECO:0000313" key="4">
    <source>
        <dbReference type="EMBL" id="GAA0252949.1"/>
    </source>
</evidence>
<evidence type="ECO:0000256" key="1">
    <source>
        <dbReference type="ARBA" id="ARBA00023125"/>
    </source>
</evidence>
<proteinExistence type="predicted"/>
<keyword evidence="1 2" id="KW-0238">DNA-binding</keyword>
<dbReference type="InterPro" id="IPR009057">
    <property type="entry name" value="Homeodomain-like_sf"/>
</dbReference>
<gene>
    <name evidence="4" type="ORF">GCM10009539_42650</name>
</gene>
<reference evidence="4 5" key="1">
    <citation type="journal article" date="2019" name="Int. J. Syst. Evol. Microbiol.">
        <title>The Global Catalogue of Microorganisms (GCM) 10K type strain sequencing project: providing services to taxonomists for standard genome sequencing and annotation.</title>
        <authorList>
            <consortium name="The Broad Institute Genomics Platform"/>
            <consortium name="The Broad Institute Genome Sequencing Center for Infectious Disease"/>
            <person name="Wu L."/>
            <person name="Ma J."/>
        </authorList>
    </citation>
    <scope>NUCLEOTIDE SEQUENCE [LARGE SCALE GENOMIC DNA]</scope>
    <source>
        <strain evidence="4 5">JCM 10425</strain>
    </source>
</reference>
<accession>A0ABN0UJR7</accession>
<evidence type="ECO:0000259" key="3">
    <source>
        <dbReference type="PROSITE" id="PS50977"/>
    </source>
</evidence>
<comment type="caution">
    <text evidence="4">The sequence shown here is derived from an EMBL/GenBank/DDBJ whole genome shotgun (WGS) entry which is preliminary data.</text>
</comment>
<dbReference type="Gene3D" id="1.10.357.10">
    <property type="entry name" value="Tetracycline Repressor, domain 2"/>
    <property type="match status" value="1"/>
</dbReference>
<dbReference type="Proteomes" id="UP001500967">
    <property type="component" value="Unassembled WGS sequence"/>
</dbReference>
<dbReference type="PANTHER" id="PTHR43479">
    <property type="entry name" value="ACREF/ENVCD OPERON REPRESSOR-RELATED"/>
    <property type="match status" value="1"/>
</dbReference>
<protein>
    <recommendedName>
        <fullName evidence="3">HTH tetR-type domain-containing protein</fullName>
    </recommendedName>
</protein>
<keyword evidence="5" id="KW-1185">Reference proteome</keyword>
<dbReference type="InterPro" id="IPR001647">
    <property type="entry name" value="HTH_TetR"/>
</dbReference>
<dbReference type="EMBL" id="BAAAGX010000016">
    <property type="protein sequence ID" value="GAA0252949.1"/>
    <property type="molecule type" value="Genomic_DNA"/>
</dbReference>